<proteinExistence type="predicted"/>
<feature type="region of interest" description="Disordered" evidence="1">
    <location>
        <begin position="184"/>
        <end position="268"/>
    </location>
</feature>
<name>A0A1F6CHG4_9BACT</name>
<evidence type="ECO:0000313" key="2">
    <source>
        <dbReference type="EMBL" id="OGG48457.1"/>
    </source>
</evidence>
<gene>
    <name evidence="2" type="ORF">A2678_01650</name>
</gene>
<accession>A0A1F6CHG4</accession>
<protein>
    <submittedName>
        <fullName evidence="2">Uncharacterized protein</fullName>
    </submittedName>
</protein>
<feature type="compositionally biased region" description="Basic and acidic residues" evidence="1">
    <location>
        <begin position="256"/>
        <end position="268"/>
    </location>
</feature>
<evidence type="ECO:0000313" key="3">
    <source>
        <dbReference type="Proteomes" id="UP000178815"/>
    </source>
</evidence>
<dbReference type="STRING" id="1798481.A2678_01650"/>
<comment type="caution">
    <text evidence="2">The sequence shown here is derived from an EMBL/GenBank/DDBJ whole genome shotgun (WGS) entry which is preliminary data.</text>
</comment>
<evidence type="ECO:0000256" key="1">
    <source>
        <dbReference type="SAM" id="MobiDB-lite"/>
    </source>
</evidence>
<reference evidence="2 3" key="1">
    <citation type="journal article" date="2016" name="Nat. Commun.">
        <title>Thousands of microbial genomes shed light on interconnected biogeochemical processes in an aquifer system.</title>
        <authorList>
            <person name="Anantharaman K."/>
            <person name="Brown C.T."/>
            <person name="Hug L.A."/>
            <person name="Sharon I."/>
            <person name="Castelle C.J."/>
            <person name="Probst A.J."/>
            <person name="Thomas B.C."/>
            <person name="Singh A."/>
            <person name="Wilkins M.J."/>
            <person name="Karaoz U."/>
            <person name="Brodie E.L."/>
            <person name="Williams K.H."/>
            <person name="Hubbard S.S."/>
            <person name="Banfield J.F."/>
        </authorList>
    </citation>
    <scope>NUCLEOTIDE SEQUENCE [LARGE SCALE GENOMIC DNA]</scope>
</reference>
<dbReference type="EMBL" id="MFKU01000012">
    <property type="protein sequence ID" value="OGG48457.1"/>
    <property type="molecule type" value="Genomic_DNA"/>
</dbReference>
<organism evidence="2 3">
    <name type="scientific">Candidatus Kaiserbacteria bacterium RIFCSPHIGHO2_01_FULL_53_31</name>
    <dbReference type="NCBI Taxonomy" id="1798481"/>
    <lineage>
        <taxon>Bacteria</taxon>
        <taxon>Candidatus Kaiseribacteriota</taxon>
    </lineage>
</organism>
<sequence length="268" mass="29586">MNQPEPQPTLAESIQLVMKTLPPAIRDYLADEKYSIVVKSLMAKYGLHVDQGTVLEHRIILLLTGIESPEEFVQALADKARLDDRTVGGIVQDVNDQIFVPLRAQMRNTPAPASQRQTVNASVPNYGQRPIPVSTPQVARRTNNIAPLPPKFGVRPPVFRNALPPMQSDTLLEDHEEPHIEFHNEAPRGTQARTAPPPPNLPGTFQMEAQAPRESSRTAPQNHERPAAPIQQPAPPSPQVRPSATPPLVRPPYSDDPYREPLDGEAGR</sequence>
<feature type="compositionally biased region" description="Pro residues" evidence="1">
    <location>
        <begin position="232"/>
        <end position="250"/>
    </location>
</feature>
<dbReference type="Proteomes" id="UP000178815">
    <property type="component" value="Unassembled WGS sequence"/>
</dbReference>
<dbReference type="AlphaFoldDB" id="A0A1F6CHG4"/>